<protein>
    <submittedName>
        <fullName evidence="2">Uncharacterized protein</fullName>
    </submittedName>
</protein>
<reference evidence="3" key="1">
    <citation type="submission" date="2017-03" db="EMBL/GenBank/DDBJ databases">
        <authorList>
            <person name="Sharma R."/>
            <person name="Thines M."/>
        </authorList>
    </citation>
    <scope>NUCLEOTIDE SEQUENCE [LARGE SCALE GENOMIC DNA]</scope>
</reference>
<feature type="region of interest" description="Disordered" evidence="1">
    <location>
        <begin position="1"/>
        <end position="57"/>
    </location>
</feature>
<sequence>MDNEGQGSGSPRHESAGNVSPAGSPPSSRTDVSRRNDPPLATPQQTSQHDLPVEPIDLKDRIDDFDWDELEMRFQGKMTECKHIEEEIYKEFNNLLEVFNAWASAVSIHENDRASKRLKTRMSYVQGAESGLEDKRQHYVKVVKAFESALALLSGP</sequence>
<proteinExistence type="predicted"/>
<evidence type="ECO:0000256" key="1">
    <source>
        <dbReference type="SAM" id="MobiDB-lite"/>
    </source>
</evidence>
<evidence type="ECO:0000313" key="2">
    <source>
        <dbReference type="EMBL" id="SLM34075.1"/>
    </source>
</evidence>
<dbReference type="AlphaFoldDB" id="A0A1W5CTL2"/>
<evidence type="ECO:0000313" key="3">
    <source>
        <dbReference type="Proteomes" id="UP000192927"/>
    </source>
</evidence>
<keyword evidence="3" id="KW-1185">Reference proteome</keyword>
<accession>A0A1W5CTL2</accession>
<name>A0A1W5CTL2_9LECA</name>
<dbReference type="EMBL" id="FWEW01000215">
    <property type="protein sequence ID" value="SLM34075.1"/>
    <property type="molecule type" value="Genomic_DNA"/>
</dbReference>
<organism evidence="2 3">
    <name type="scientific">Lasallia pustulata</name>
    <dbReference type="NCBI Taxonomy" id="136370"/>
    <lineage>
        <taxon>Eukaryota</taxon>
        <taxon>Fungi</taxon>
        <taxon>Dikarya</taxon>
        <taxon>Ascomycota</taxon>
        <taxon>Pezizomycotina</taxon>
        <taxon>Lecanoromycetes</taxon>
        <taxon>OSLEUM clade</taxon>
        <taxon>Umbilicariomycetidae</taxon>
        <taxon>Umbilicariales</taxon>
        <taxon>Umbilicariaceae</taxon>
        <taxon>Lasallia</taxon>
    </lineage>
</organism>
<dbReference type="Proteomes" id="UP000192927">
    <property type="component" value="Unassembled WGS sequence"/>
</dbReference>